<comment type="caution">
    <text evidence="5">The sequence shown here is derived from an EMBL/GenBank/DDBJ whole genome shotgun (WGS) entry which is preliminary data.</text>
</comment>
<evidence type="ECO:0000313" key="6">
    <source>
        <dbReference type="Proteomes" id="UP000318126"/>
    </source>
</evidence>
<dbReference type="PRINTS" id="PR01790">
    <property type="entry name" value="SMP30FAMILY"/>
</dbReference>
<feature type="binding site" evidence="3">
    <location>
        <position position="29"/>
    </location>
    <ligand>
        <name>a divalent metal cation</name>
        <dbReference type="ChEBI" id="CHEBI:60240"/>
    </ligand>
</feature>
<evidence type="ECO:0000256" key="2">
    <source>
        <dbReference type="PIRSR" id="PIRSR605511-1"/>
    </source>
</evidence>
<comment type="similarity">
    <text evidence="1">Belongs to the SMP-30/CGR1 family.</text>
</comment>
<dbReference type="SUPFAM" id="SSF63829">
    <property type="entry name" value="Calcium-dependent phosphotriesterase"/>
    <property type="match status" value="1"/>
</dbReference>
<dbReference type="InterPro" id="IPR011042">
    <property type="entry name" value="6-blade_b-propeller_TolB-like"/>
</dbReference>
<accession>A0A553JK03</accession>
<feature type="active site" description="Proton donor/acceptor" evidence="2">
    <location>
        <position position="211"/>
    </location>
</feature>
<evidence type="ECO:0000256" key="1">
    <source>
        <dbReference type="ARBA" id="ARBA00008853"/>
    </source>
</evidence>
<dbReference type="AlphaFoldDB" id="A0A553JK03"/>
<evidence type="ECO:0000259" key="4">
    <source>
        <dbReference type="Pfam" id="PF08450"/>
    </source>
</evidence>
<keyword evidence="6" id="KW-1185">Reference proteome</keyword>
<dbReference type="PANTHER" id="PTHR10907:SF47">
    <property type="entry name" value="REGUCALCIN"/>
    <property type="match status" value="1"/>
</dbReference>
<dbReference type="Proteomes" id="UP000318126">
    <property type="component" value="Unassembled WGS sequence"/>
</dbReference>
<proteinExistence type="inferred from homology"/>
<reference evidence="6" key="1">
    <citation type="submission" date="2019-07" db="EMBL/GenBank/DDBJ databases">
        <title>Shewanella sp. YLB-08 draft genomic sequence.</title>
        <authorList>
            <person name="Yu L."/>
        </authorList>
    </citation>
    <scope>NUCLEOTIDE SEQUENCE [LARGE SCALE GENOMIC DNA]</scope>
    <source>
        <strain evidence="6">JCM 20706</strain>
    </source>
</reference>
<feature type="binding site" evidence="3">
    <location>
        <position position="113"/>
    </location>
    <ligand>
        <name>substrate</name>
    </ligand>
</feature>
<name>A0A553JK03_SHEHA</name>
<keyword evidence="3" id="KW-0479">Metal-binding</keyword>
<dbReference type="GO" id="GO:0005509">
    <property type="term" value="F:calcium ion binding"/>
    <property type="evidence" value="ECO:0007669"/>
    <property type="project" value="TreeGrafter"/>
</dbReference>
<dbReference type="GO" id="GO:0004341">
    <property type="term" value="F:gluconolactonase activity"/>
    <property type="evidence" value="ECO:0007669"/>
    <property type="project" value="TreeGrafter"/>
</dbReference>
<evidence type="ECO:0000313" key="5">
    <source>
        <dbReference type="EMBL" id="TRY12793.1"/>
    </source>
</evidence>
<keyword evidence="3" id="KW-0862">Zinc</keyword>
<protein>
    <submittedName>
        <fullName evidence="5">SMP-30/gluconolactonase/LRE family protein</fullName>
    </submittedName>
</protein>
<feature type="domain" description="SMP-30/Gluconolactonase/LRE-like region" evidence="4">
    <location>
        <begin position="27"/>
        <end position="270"/>
    </location>
</feature>
<feature type="binding site" evidence="3">
    <location>
        <position position="162"/>
    </location>
    <ligand>
        <name>a divalent metal cation</name>
        <dbReference type="ChEBI" id="CHEBI:60240"/>
    </ligand>
</feature>
<gene>
    <name evidence="5" type="ORF">FN961_19085</name>
</gene>
<dbReference type="InterPro" id="IPR005511">
    <property type="entry name" value="SMP-30"/>
</dbReference>
<dbReference type="PANTHER" id="PTHR10907">
    <property type="entry name" value="REGUCALCIN"/>
    <property type="match status" value="1"/>
</dbReference>
<organism evidence="5 6">
    <name type="scientific">Shewanella hanedai</name>
    <name type="common">Alteromonas hanedai</name>
    <dbReference type="NCBI Taxonomy" id="25"/>
    <lineage>
        <taxon>Bacteria</taxon>
        <taxon>Pseudomonadati</taxon>
        <taxon>Pseudomonadota</taxon>
        <taxon>Gammaproteobacteria</taxon>
        <taxon>Alteromonadales</taxon>
        <taxon>Shewanellaceae</taxon>
        <taxon>Shewanella</taxon>
    </lineage>
</organism>
<dbReference type="InterPro" id="IPR013658">
    <property type="entry name" value="SGL"/>
</dbReference>
<comment type="cofactor">
    <cofactor evidence="3">
        <name>Zn(2+)</name>
        <dbReference type="ChEBI" id="CHEBI:29105"/>
    </cofactor>
    <text evidence="3">Binds 1 divalent metal cation per subunit.</text>
</comment>
<dbReference type="GO" id="GO:0019853">
    <property type="term" value="P:L-ascorbic acid biosynthetic process"/>
    <property type="evidence" value="ECO:0007669"/>
    <property type="project" value="TreeGrafter"/>
</dbReference>
<evidence type="ECO:0000256" key="3">
    <source>
        <dbReference type="PIRSR" id="PIRSR605511-2"/>
    </source>
</evidence>
<dbReference type="Pfam" id="PF08450">
    <property type="entry name" value="SGL"/>
    <property type="match status" value="1"/>
</dbReference>
<dbReference type="OrthoDB" id="9775406at2"/>
<sequence>MASMQPGGNEQNMKATLLYSVPVANTLGEGVIWDHLSQKVWWTDIEECVLYAFDPQHRTLEKWHMPERLCSFALTETEGLILAAFASGFAFFCLHSNQLEWIARPEQALSGKRLNDGRVDAAGRFWCGSMVETDTAPINSGSLYCVSKGECDWQRNGYQIFNGLSWSPDNRWLYCADSAHNVIYRHHFNHHTGQIGIAEVFATTPDNIYPDGSIIDSEGGLWNAQWGGSRVVRYDTTGEIQFVLNLPVTQPSCAVFGGEAMDLLFVTSARVGLTSKQLAQQPMAGDLLVYQIDRKLGLPSPRYKR</sequence>
<feature type="binding site" evidence="3">
    <location>
        <position position="115"/>
    </location>
    <ligand>
        <name>substrate</name>
    </ligand>
</feature>
<dbReference type="EMBL" id="VKGK01000027">
    <property type="protein sequence ID" value="TRY12793.1"/>
    <property type="molecule type" value="Genomic_DNA"/>
</dbReference>
<feature type="binding site" evidence="3">
    <location>
        <position position="211"/>
    </location>
    <ligand>
        <name>a divalent metal cation</name>
        <dbReference type="ChEBI" id="CHEBI:60240"/>
    </ligand>
</feature>
<dbReference type="Gene3D" id="2.120.10.30">
    <property type="entry name" value="TolB, C-terminal domain"/>
    <property type="match status" value="1"/>
</dbReference>